<dbReference type="Gene3D" id="3.40.50.300">
    <property type="entry name" value="P-loop containing nucleotide triphosphate hydrolases"/>
    <property type="match status" value="1"/>
</dbReference>
<accession>A0A6A6CA89</accession>
<evidence type="ECO:0000259" key="1">
    <source>
        <dbReference type="SMART" id="SM00382"/>
    </source>
</evidence>
<dbReference type="RefSeq" id="XP_033664963.1">
    <property type="nucleotide sequence ID" value="XM_033810674.1"/>
</dbReference>
<dbReference type="GeneID" id="54563946"/>
<dbReference type="InterPro" id="IPR005532">
    <property type="entry name" value="SUMF_dom"/>
</dbReference>
<keyword evidence="3" id="KW-1185">Reference proteome</keyword>
<dbReference type="InterPro" id="IPR027417">
    <property type="entry name" value="P-loop_NTPase"/>
</dbReference>
<dbReference type="InterPro" id="IPR049050">
    <property type="entry name" value="nSTAND3"/>
</dbReference>
<proteinExistence type="predicted"/>
<dbReference type="EMBL" id="ML993605">
    <property type="protein sequence ID" value="KAF2164074.1"/>
    <property type="molecule type" value="Genomic_DNA"/>
</dbReference>
<dbReference type="OrthoDB" id="659at2759"/>
<dbReference type="SUPFAM" id="SSF52540">
    <property type="entry name" value="P-loop containing nucleoside triphosphate hydrolases"/>
    <property type="match status" value="1"/>
</dbReference>
<dbReference type="PANTHER" id="PTHR23150:SF19">
    <property type="entry name" value="FORMYLGLYCINE-GENERATING ENZYME"/>
    <property type="match status" value="1"/>
</dbReference>
<dbReference type="Pfam" id="PF03781">
    <property type="entry name" value="FGE-sulfatase"/>
    <property type="match status" value="1"/>
</dbReference>
<protein>
    <recommendedName>
        <fullName evidence="1">AAA+ ATPase domain-containing protein</fullName>
    </recommendedName>
</protein>
<name>A0A6A6CA89_ZASCE</name>
<dbReference type="InterPro" id="IPR003593">
    <property type="entry name" value="AAA+_ATPase"/>
</dbReference>
<dbReference type="Gene3D" id="3.90.1580.10">
    <property type="entry name" value="paralog of FGE (formylglycine-generating enzyme)"/>
    <property type="match status" value="1"/>
</dbReference>
<feature type="domain" description="AAA+ ATPase" evidence="1">
    <location>
        <begin position="74"/>
        <end position="238"/>
    </location>
</feature>
<dbReference type="SMART" id="SM00382">
    <property type="entry name" value="AAA"/>
    <property type="match status" value="1"/>
</dbReference>
<organism evidence="2 3">
    <name type="scientific">Zasmidium cellare ATCC 36951</name>
    <dbReference type="NCBI Taxonomy" id="1080233"/>
    <lineage>
        <taxon>Eukaryota</taxon>
        <taxon>Fungi</taxon>
        <taxon>Dikarya</taxon>
        <taxon>Ascomycota</taxon>
        <taxon>Pezizomycotina</taxon>
        <taxon>Dothideomycetes</taxon>
        <taxon>Dothideomycetidae</taxon>
        <taxon>Mycosphaerellales</taxon>
        <taxon>Mycosphaerellaceae</taxon>
        <taxon>Zasmidium</taxon>
    </lineage>
</organism>
<dbReference type="Pfam" id="PF20720">
    <property type="entry name" value="nSTAND3"/>
    <property type="match status" value="1"/>
</dbReference>
<dbReference type="InterPro" id="IPR016187">
    <property type="entry name" value="CTDL_fold"/>
</dbReference>
<dbReference type="GO" id="GO:0120147">
    <property type="term" value="F:formylglycine-generating oxidase activity"/>
    <property type="evidence" value="ECO:0007669"/>
    <property type="project" value="TreeGrafter"/>
</dbReference>
<dbReference type="SUPFAM" id="SSF56436">
    <property type="entry name" value="C-type lectin-like"/>
    <property type="match status" value="1"/>
</dbReference>
<dbReference type="AlphaFoldDB" id="A0A6A6CA89"/>
<dbReference type="Proteomes" id="UP000799537">
    <property type="component" value="Unassembled WGS sequence"/>
</dbReference>
<gene>
    <name evidence="2" type="ORF">M409DRAFT_37122</name>
</gene>
<evidence type="ECO:0000313" key="2">
    <source>
        <dbReference type="EMBL" id="KAF2164074.1"/>
    </source>
</evidence>
<evidence type="ECO:0000313" key="3">
    <source>
        <dbReference type="Proteomes" id="UP000799537"/>
    </source>
</evidence>
<reference evidence="2" key="1">
    <citation type="journal article" date="2020" name="Stud. Mycol.">
        <title>101 Dothideomycetes genomes: a test case for predicting lifestyles and emergence of pathogens.</title>
        <authorList>
            <person name="Haridas S."/>
            <person name="Albert R."/>
            <person name="Binder M."/>
            <person name="Bloem J."/>
            <person name="Labutti K."/>
            <person name="Salamov A."/>
            <person name="Andreopoulos B."/>
            <person name="Baker S."/>
            <person name="Barry K."/>
            <person name="Bills G."/>
            <person name="Bluhm B."/>
            <person name="Cannon C."/>
            <person name="Castanera R."/>
            <person name="Culley D."/>
            <person name="Daum C."/>
            <person name="Ezra D."/>
            <person name="Gonzalez J."/>
            <person name="Henrissat B."/>
            <person name="Kuo A."/>
            <person name="Liang C."/>
            <person name="Lipzen A."/>
            <person name="Lutzoni F."/>
            <person name="Magnuson J."/>
            <person name="Mondo S."/>
            <person name="Nolan M."/>
            <person name="Ohm R."/>
            <person name="Pangilinan J."/>
            <person name="Park H.-J."/>
            <person name="Ramirez L."/>
            <person name="Alfaro M."/>
            <person name="Sun H."/>
            <person name="Tritt A."/>
            <person name="Yoshinaga Y."/>
            <person name="Zwiers L.-H."/>
            <person name="Turgeon B."/>
            <person name="Goodwin S."/>
            <person name="Spatafora J."/>
            <person name="Crous P."/>
            <person name="Grigoriev I."/>
        </authorList>
    </citation>
    <scope>NUCLEOTIDE SEQUENCE</scope>
    <source>
        <strain evidence="2">ATCC 36951</strain>
    </source>
</reference>
<sequence>MTTLEEQRRTATDFGSHSLLIHPNGQTLDLATGYIPLLSTFSHEDKAAKGLRKGKTSDERDNPVYLSALELVRDNQILLLSGPSGCGKTTFAKHLCFRVATQSLPTSAPIIRNEASELHDEVWNTNGLLPCYFDIGDAQALETLTHQTIPKLLSPVSRTRYAGLVIVIDTIERAENQASQLLGALISKLLDEKTTNHRLVILAERCAAESLNLPSVVARHSISPLLLAQRRLKISELTQDQPDRVDYALGAAARDPTIFALAFQITDAGDQAETVLDAWLPKVSKDDKHCAELEAYALQQIHRELGLQSELRTTANGRPIDVPLFALKTKIRQLLAARPLSRLPSRATVDFFRQDPIRTADVLRSILVRLGSSATFEDLASLLMQGSGTAVQHILPLGDRMKAGGVLSLLGDPRDLSALAFVPVDAFRIGVYTVTIGEYLKFIMETKREWTSPDKNHPKKQNVPATDLTWFDAQAYCAWLTQKWHESGKIQPNEEVRLPTEPEWERAARGDIISVQSKETYIYPWGTIWQPDHSDSEETGLNQPCPVGLFPKGRSPYGCHDMAGNVWEWCTTLWGEDMATPRFRYSWRQDDGREDQEAPVTVRRVLRGGCFSSGMAKANCTYRGSLEPTGRWRGNGFRVVIAKRQIRQDTTKDADSLRR</sequence>
<dbReference type="PANTHER" id="PTHR23150">
    <property type="entry name" value="SULFATASE MODIFYING FACTOR 1, 2"/>
    <property type="match status" value="1"/>
</dbReference>
<dbReference type="InterPro" id="IPR042095">
    <property type="entry name" value="SUMF_sf"/>
</dbReference>
<dbReference type="InterPro" id="IPR051043">
    <property type="entry name" value="Sulfatase_Mod_Factor_Kinase"/>
</dbReference>